<reference evidence="2" key="1">
    <citation type="submission" date="2020-01" db="EMBL/GenBank/DDBJ databases">
        <authorList>
            <consortium name="DOE Joint Genome Institute"/>
            <person name="Haridas S."/>
            <person name="Albert R."/>
            <person name="Binder M."/>
            <person name="Bloem J."/>
            <person name="Labutti K."/>
            <person name="Salamov A."/>
            <person name="Andreopoulos B."/>
            <person name="Baker S.E."/>
            <person name="Barry K."/>
            <person name="Bills G."/>
            <person name="Bluhm B.H."/>
            <person name="Cannon C."/>
            <person name="Castanera R."/>
            <person name="Culley D.E."/>
            <person name="Daum C."/>
            <person name="Ezra D."/>
            <person name="Gonzalez J.B."/>
            <person name="Henrissat B."/>
            <person name="Kuo A."/>
            <person name="Liang C."/>
            <person name="Lipzen A."/>
            <person name="Lutzoni F."/>
            <person name="Magnuson J."/>
            <person name="Mondo S."/>
            <person name="Nolan M."/>
            <person name="Ohm R."/>
            <person name="Pangilinan J."/>
            <person name="Park H.-J."/>
            <person name="Ramirez L."/>
            <person name="Alfaro M."/>
            <person name="Sun H."/>
            <person name="Tritt A."/>
            <person name="Yoshinaga Y."/>
            <person name="Zwiers L.-H."/>
            <person name="Turgeon B.G."/>
            <person name="Goodwin S.B."/>
            <person name="Spatafora J.W."/>
            <person name="Crous P.W."/>
            <person name="Grigoriev I.V."/>
        </authorList>
    </citation>
    <scope>NUCLEOTIDE SEQUENCE</scope>
    <source>
        <strain evidence="2">CBS 394.84</strain>
    </source>
</reference>
<protein>
    <submittedName>
        <fullName evidence="2">Uncharacterized protein</fullName>
    </submittedName>
</protein>
<keyword evidence="3" id="KW-1185">Reference proteome</keyword>
<evidence type="ECO:0000313" key="3">
    <source>
        <dbReference type="Proteomes" id="UP000800039"/>
    </source>
</evidence>
<keyword evidence="1" id="KW-0812">Transmembrane</keyword>
<organism evidence="2 3">
    <name type="scientific">Cucurbitaria berberidis CBS 394.84</name>
    <dbReference type="NCBI Taxonomy" id="1168544"/>
    <lineage>
        <taxon>Eukaryota</taxon>
        <taxon>Fungi</taxon>
        <taxon>Dikarya</taxon>
        <taxon>Ascomycota</taxon>
        <taxon>Pezizomycotina</taxon>
        <taxon>Dothideomycetes</taxon>
        <taxon>Pleosporomycetidae</taxon>
        <taxon>Pleosporales</taxon>
        <taxon>Pleosporineae</taxon>
        <taxon>Cucurbitariaceae</taxon>
        <taxon>Cucurbitaria</taxon>
    </lineage>
</organism>
<dbReference type="Proteomes" id="UP000800039">
    <property type="component" value="Unassembled WGS sequence"/>
</dbReference>
<keyword evidence="1" id="KW-0472">Membrane</keyword>
<proteinExistence type="predicted"/>
<accession>A0A9P4L420</accession>
<dbReference type="AlphaFoldDB" id="A0A9P4L420"/>
<dbReference type="GeneID" id="63844389"/>
<gene>
    <name evidence="2" type="ORF">K460DRAFT_193642</name>
</gene>
<name>A0A9P4L420_9PLEO</name>
<sequence length="150" mass="16315">MLVRNSRCSPACSMTGSIIHLRNGTRMQSCASQSTTQAIHAAFNVSRFVSIAGCLIMSGIVCSLACWLILLQRINLDSHTDHPIRFVVPAGQVWRSQPAWLLAGIYIVASVSQPQDPLAYSWAGVSRVKGSNLCLLYHLGLSFSIKVLSI</sequence>
<comment type="caution">
    <text evidence="2">The sequence shown here is derived from an EMBL/GenBank/DDBJ whole genome shotgun (WGS) entry which is preliminary data.</text>
</comment>
<feature type="transmembrane region" description="Helical" evidence="1">
    <location>
        <begin position="48"/>
        <end position="70"/>
    </location>
</feature>
<evidence type="ECO:0000313" key="2">
    <source>
        <dbReference type="EMBL" id="KAF1840862.1"/>
    </source>
</evidence>
<dbReference type="EMBL" id="ML976619">
    <property type="protein sequence ID" value="KAF1840862.1"/>
    <property type="molecule type" value="Genomic_DNA"/>
</dbReference>
<evidence type="ECO:0000256" key="1">
    <source>
        <dbReference type="SAM" id="Phobius"/>
    </source>
</evidence>
<keyword evidence="1" id="KW-1133">Transmembrane helix</keyword>
<dbReference type="RefSeq" id="XP_040783425.1">
    <property type="nucleotide sequence ID" value="XM_040927137.1"/>
</dbReference>